<feature type="transmembrane region" description="Helical" evidence="1">
    <location>
        <begin position="59"/>
        <end position="80"/>
    </location>
</feature>
<dbReference type="PANTHER" id="PTHR40031">
    <property type="entry name" value="HYPOTHETICAL MEMBRANE SPANNING PROTEIN"/>
    <property type="match status" value="1"/>
</dbReference>
<accession>A0ABY8L7V6</accession>
<proteinExistence type="predicted"/>
<dbReference type="GO" id="GO:0016787">
    <property type="term" value="F:hydrolase activity"/>
    <property type="evidence" value="ECO:0007669"/>
    <property type="project" value="UniProtKB-KW"/>
</dbReference>
<evidence type="ECO:0000256" key="1">
    <source>
        <dbReference type="SAM" id="Phobius"/>
    </source>
</evidence>
<organism evidence="2 3">
    <name type="scientific">Tenacibaculum tangerinum</name>
    <dbReference type="NCBI Taxonomy" id="3038772"/>
    <lineage>
        <taxon>Bacteria</taxon>
        <taxon>Pseudomonadati</taxon>
        <taxon>Bacteroidota</taxon>
        <taxon>Flavobacteriia</taxon>
        <taxon>Flavobacteriales</taxon>
        <taxon>Flavobacteriaceae</taxon>
        <taxon>Tenacibaculum</taxon>
    </lineage>
</organism>
<keyword evidence="2" id="KW-0378">Hydrolase</keyword>
<feature type="transmembrane region" description="Helical" evidence="1">
    <location>
        <begin position="121"/>
        <end position="145"/>
    </location>
</feature>
<evidence type="ECO:0000313" key="2">
    <source>
        <dbReference type="EMBL" id="WGH76040.1"/>
    </source>
</evidence>
<dbReference type="Proteomes" id="UP001232001">
    <property type="component" value="Chromosome"/>
</dbReference>
<dbReference type="Pfam" id="PF04307">
    <property type="entry name" value="YdjM"/>
    <property type="match status" value="1"/>
</dbReference>
<reference evidence="2 3" key="1">
    <citation type="submission" date="2023-04" db="EMBL/GenBank/DDBJ databases">
        <title>Tenacibaculum tangerinum sp. nov., isolated from sea tidal flat of South Korea.</title>
        <authorList>
            <person name="Lee S.H."/>
            <person name="Kim J.-J."/>
        </authorList>
    </citation>
    <scope>NUCLEOTIDE SEQUENCE [LARGE SCALE GENOMIC DNA]</scope>
    <source>
        <strain evidence="2 3">GRR-S3-23</strain>
    </source>
</reference>
<sequence>MDSLTQIVLGAAVGEAVLGKKVGNKAMLYGAIAGTIPDLDVFIGKLFDTVTALEIHRGFTHSLLFAILFGWIFGWLISLYEKSASAKEWAKLLFWGFLTHALLDVYTTWGTQLFWPFDTRLAFKNIFVIDPLYTLPFLVFLLLALFQPKGSKKRRKYNNLGLIVSSSYMILTLIAKGITYTEFTRALEEQGISYKEIETKPTPLNTVLWSANVETADAYLIGYYSFFDTQPIEFYSYTKNHHLLGEYDDDVLVNRLIKITKGWYTITEKNDCLYLNDLRFGLLSVAPNFQQFAFSFQIQEKQGKTVITEVPKNRENAKQLLKDLWKRMQGN</sequence>
<keyword evidence="3" id="KW-1185">Reference proteome</keyword>
<dbReference type="PANTHER" id="PTHR40031:SF1">
    <property type="entry name" value="MEMBRANE-BOUND METAL-DEPENDENT HYDROLASE"/>
    <property type="match status" value="1"/>
</dbReference>
<keyword evidence="1" id="KW-1133">Transmembrane helix</keyword>
<dbReference type="RefSeq" id="WP_279651911.1">
    <property type="nucleotide sequence ID" value="NZ_CP122539.1"/>
</dbReference>
<feature type="transmembrane region" description="Helical" evidence="1">
    <location>
        <begin position="157"/>
        <end position="175"/>
    </location>
</feature>
<gene>
    <name evidence="2" type="ORF">P8625_02400</name>
</gene>
<protein>
    <submittedName>
        <fullName evidence="2">Metal-dependent hydrolase</fullName>
    </submittedName>
</protein>
<name>A0ABY8L7V6_9FLAO</name>
<keyword evidence="1" id="KW-0472">Membrane</keyword>
<dbReference type="EMBL" id="CP122539">
    <property type="protein sequence ID" value="WGH76040.1"/>
    <property type="molecule type" value="Genomic_DNA"/>
</dbReference>
<feature type="transmembrane region" description="Helical" evidence="1">
    <location>
        <begin position="92"/>
        <end position="109"/>
    </location>
</feature>
<dbReference type="InterPro" id="IPR053170">
    <property type="entry name" value="Transcription_regulator"/>
</dbReference>
<keyword evidence="1" id="KW-0812">Transmembrane</keyword>
<dbReference type="InterPro" id="IPR007404">
    <property type="entry name" value="YdjM-like"/>
</dbReference>
<evidence type="ECO:0000313" key="3">
    <source>
        <dbReference type="Proteomes" id="UP001232001"/>
    </source>
</evidence>